<sequence length="59" mass="6512">MQEGASTHPLIPLRDRLSNLIDIAIEGISAPLNDLTGIQIEKIVILKLCELEFIELKGD</sequence>
<organism evidence="1 2">
    <name type="scientific">Nonlabens spongiae</name>
    <dbReference type="NCBI Taxonomy" id="331648"/>
    <lineage>
        <taxon>Bacteria</taxon>
        <taxon>Pseudomonadati</taxon>
        <taxon>Bacteroidota</taxon>
        <taxon>Flavobacteriia</taxon>
        <taxon>Flavobacteriales</taxon>
        <taxon>Flavobacteriaceae</taxon>
        <taxon>Nonlabens</taxon>
    </lineage>
</organism>
<evidence type="ECO:0000313" key="1">
    <source>
        <dbReference type="EMBL" id="ARN77273.1"/>
    </source>
</evidence>
<dbReference type="Proteomes" id="UP000193431">
    <property type="component" value="Chromosome"/>
</dbReference>
<dbReference type="EMBL" id="CP019344">
    <property type="protein sequence ID" value="ARN77273.1"/>
    <property type="molecule type" value="Genomic_DNA"/>
</dbReference>
<accession>A0A1W6MI53</accession>
<name>A0A1W6MI53_9FLAO</name>
<dbReference type="AlphaFoldDB" id="A0A1W6MI53"/>
<gene>
    <name evidence="1" type="ORF">BST97_04350</name>
</gene>
<reference evidence="1 2" key="1">
    <citation type="submission" date="2016-11" db="EMBL/GenBank/DDBJ databases">
        <title>Trade-off between light-utilization and light-protection in marine flavobacteria.</title>
        <authorList>
            <person name="Kumagai Y."/>
        </authorList>
    </citation>
    <scope>NUCLEOTIDE SEQUENCE [LARGE SCALE GENOMIC DNA]</scope>
    <source>
        <strain evidence="1 2">JCM 13191</strain>
    </source>
</reference>
<keyword evidence="2" id="KW-1185">Reference proteome</keyword>
<protein>
    <submittedName>
        <fullName evidence="1">Uncharacterized protein</fullName>
    </submittedName>
</protein>
<proteinExistence type="predicted"/>
<evidence type="ECO:0000313" key="2">
    <source>
        <dbReference type="Proteomes" id="UP000193431"/>
    </source>
</evidence>